<dbReference type="EMBL" id="JAGSOH010000121">
    <property type="protein sequence ID" value="MBR7830233.1"/>
    <property type="molecule type" value="Genomic_DNA"/>
</dbReference>
<name>A0A941IMQ4_9ACTN</name>
<evidence type="ECO:0000313" key="3">
    <source>
        <dbReference type="Proteomes" id="UP000676325"/>
    </source>
</evidence>
<keyword evidence="3" id="KW-1185">Reference proteome</keyword>
<dbReference type="RefSeq" id="WP_212521361.1">
    <property type="nucleotide sequence ID" value="NZ_JAGSOH010000121.1"/>
</dbReference>
<sequence>MNEQRKDILDMLAEGKITADEAERLLAALDRGPTEPAPVADARPKGKAKYLRVVVHTLENDEPGRVNVRVPLQLLRAGVQLAALIPPQALEKANAEMAKSGVPFDLTQLKPQQLEALVDQLDEVTVEVDQPDAQVRVFCE</sequence>
<evidence type="ECO:0000313" key="2">
    <source>
        <dbReference type="EMBL" id="MBR7830233.1"/>
    </source>
</evidence>
<dbReference type="InterPro" id="IPR053959">
    <property type="entry name" value="YvlB/LiaX_N"/>
</dbReference>
<evidence type="ECO:0000259" key="1">
    <source>
        <dbReference type="Pfam" id="PF22746"/>
    </source>
</evidence>
<protein>
    <recommendedName>
        <fullName evidence="1">YvlB/LiaX N-terminal domain-containing protein</fullName>
    </recommendedName>
</protein>
<proteinExistence type="predicted"/>
<gene>
    <name evidence="2" type="ORF">KDK95_28275</name>
</gene>
<comment type="caution">
    <text evidence="2">The sequence shown here is derived from an EMBL/GenBank/DDBJ whole genome shotgun (WGS) entry which is preliminary data.</text>
</comment>
<dbReference type="Pfam" id="PF22746">
    <property type="entry name" value="SHOCT-like_DUF2089-C"/>
    <property type="match status" value="1"/>
</dbReference>
<reference evidence="2" key="1">
    <citation type="submission" date="2021-04" db="EMBL/GenBank/DDBJ databases">
        <title>Genome based classification of Actinospica acidithermotolerans sp. nov., an actinobacterium isolated from an Indonesian hot spring.</title>
        <authorList>
            <person name="Kusuma A.B."/>
            <person name="Putra K.E."/>
            <person name="Nafisah S."/>
            <person name="Loh J."/>
            <person name="Nouioui I."/>
            <person name="Goodfellow M."/>
        </authorList>
    </citation>
    <scope>NUCLEOTIDE SEQUENCE</scope>
    <source>
        <strain evidence="2">MGRD01-02</strain>
    </source>
</reference>
<feature type="domain" description="YvlB/LiaX N-terminal" evidence="1">
    <location>
        <begin position="3"/>
        <end position="32"/>
    </location>
</feature>
<accession>A0A941IMQ4</accession>
<organism evidence="2 3">
    <name type="scientific">Actinospica acidithermotolerans</name>
    <dbReference type="NCBI Taxonomy" id="2828514"/>
    <lineage>
        <taxon>Bacteria</taxon>
        <taxon>Bacillati</taxon>
        <taxon>Actinomycetota</taxon>
        <taxon>Actinomycetes</taxon>
        <taxon>Catenulisporales</taxon>
        <taxon>Actinospicaceae</taxon>
        <taxon>Actinospica</taxon>
    </lineage>
</organism>
<dbReference type="AlphaFoldDB" id="A0A941IMQ4"/>
<dbReference type="Proteomes" id="UP000676325">
    <property type="component" value="Unassembled WGS sequence"/>
</dbReference>